<accession>A0A5B3GVU5</accession>
<keyword evidence="1" id="KW-0732">Signal</keyword>
<dbReference type="EMBL" id="VVXK01000005">
    <property type="protein sequence ID" value="KAA2370925.1"/>
    <property type="molecule type" value="Genomic_DNA"/>
</dbReference>
<dbReference type="AlphaFoldDB" id="A0A5B3GVU5"/>
<sequence>MKKFLFLLLAVTAGTAPAQTLVYPGEHEMPPVPKTFDNELGVRYGAQLYVGDGRGPELQAFSIDYARYNFYNIGFRTGLNVFVDEDAENYFSVPLQFTWRTGRIASSWRRESRERSVQNNYYNGSYADPYGAYSGGGADVGSTFLNVLLAILPSGFEVHAGFTPGLMCGPFTTEGYSTTDPSWRPYTVRQRFSCTFDAGARLIIPIWRFNLFGDFTYHCYLTDNFRAGEFRPSRSYMGLGVGLSFNF</sequence>
<proteinExistence type="predicted"/>
<evidence type="ECO:0000313" key="3">
    <source>
        <dbReference type="EMBL" id="KAA2377751.1"/>
    </source>
</evidence>
<feature type="chain" id="PRO_5036138447" description="Outer membrane protein beta-barrel domain-containing protein" evidence="1">
    <location>
        <begin position="19"/>
        <end position="247"/>
    </location>
</feature>
<evidence type="ECO:0000256" key="1">
    <source>
        <dbReference type="SAM" id="SignalP"/>
    </source>
</evidence>
<evidence type="ECO:0000313" key="2">
    <source>
        <dbReference type="EMBL" id="KAA2370925.1"/>
    </source>
</evidence>
<evidence type="ECO:0000313" key="5">
    <source>
        <dbReference type="Proteomes" id="UP000323567"/>
    </source>
</evidence>
<reference evidence="4 5" key="1">
    <citation type="journal article" date="2019" name="Nat. Med.">
        <title>A library of human gut bacterial isolates paired with longitudinal multiomics data enables mechanistic microbiome research.</title>
        <authorList>
            <person name="Poyet M."/>
            <person name="Groussin M."/>
            <person name="Gibbons S.M."/>
            <person name="Avila-Pacheco J."/>
            <person name="Jiang X."/>
            <person name="Kearney S.M."/>
            <person name="Perrotta A.R."/>
            <person name="Berdy B."/>
            <person name="Zhao S."/>
            <person name="Lieberman T.D."/>
            <person name="Swanson P.K."/>
            <person name="Smith M."/>
            <person name="Roesemann S."/>
            <person name="Alexander J.E."/>
            <person name="Rich S.A."/>
            <person name="Livny J."/>
            <person name="Vlamakis H."/>
            <person name="Clish C."/>
            <person name="Bullock K."/>
            <person name="Deik A."/>
            <person name="Scott J."/>
            <person name="Pierce K.A."/>
            <person name="Xavier R.J."/>
            <person name="Alm E.J."/>
        </authorList>
    </citation>
    <scope>NUCLEOTIDE SEQUENCE [LARGE SCALE GENOMIC DNA]</scope>
    <source>
        <strain evidence="3 4">BIOML-A1</strain>
        <strain evidence="2 5">BIOML-A2</strain>
    </source>
</reference>
<organism evidence="3 4">
    <name type="scientific">Alistipes shahii</name>
    <dbReference type="NCBI Taxonomy" id="328814"/>
    <lineage>
        <taxon>Bacteria</taxon>
        <taxon>Pseudomonadati</taxon>
        <taxon>Bacteroidota</taxon>
        <taxon>Bacteroidia</taxon>
        <taxon>Bacteroidales</taxon>
        <taxon>Rikenellaceae</taxon>
        <taxon>Alistipes</taxon>
    </lineage>
</organism>
<dbReference type="Proteomes" id="UP000322658">
    <property type="component" value="Unassembled WGS sequence"/>
</dbReference>
<dbReference type="EMBL" id="VVXJ01000003">
    <property type="protein sequence ID" value="KAA2377751.1"/>
    <property type="molecule type" value="Genomic_DNA"/>
</dbReference>
<evidence type="ECO:0008006" key="6">
    <source>
        <dbReference type="Google" id="ProtNLM"/>
    </source>
</evidence>
<feature type="signal peptide" evidence="1">
    <location>
        <begin position="1"/>
        <end position="18"/>
    </location>
</feature>
<dbReference type="GeneID" id="92755612"/>
<comment type="caution">
    <text evidence="3">The sequence shown here is derived from an EMBL/GenBank/DDBJ whole genome shotgun (WGS) entry which is preliminary data.</text>
</comment>
<evidence type="ECO:0000313" key="4">
    <source>
        <dbReference type="Proteomes" id="UP000322658"/>
    </source>
</evidence>
<name>A0A5B3GVU5_9BACT</name>
<dbReference type="Proteomes" id="UP000323567">
    <property type="component" value="Unassembled WGS sequence"/>
</dbReference>
<dbReference type="RefSeq" id="WP_015547788.1">
    <property type="nucleotide sequence ID" value="NZ_CATVWL010000006.1"/>
</dbReference>
<gene>
    <name evidence="3" type="ORF">F2Y07_02420</name>
    <name evidence="2" type="ORF">F2Y13_05065</name>
</gene>
<protein>
    <recommendedName>
        <fullName evidence="6">Outer membrane protein beta-barrel domain-containing protein</fullName>
    </recommendedName>
</protein>